<organism evidence="1 3">
    <name type="scientific">Puccinia coronata f. sp. avenae</name>
    <dbReference type="NCBI Taxonomy" id="200324"/>
    <lineage>
        <taxon>Eukaryota</taxon>
        <taxon>Fungi</taxon>
        <taxon>Dikarya</taxon>
        <taxon>Basidiomycota</taxon>
        <taxon>Pucciniomycotina</taxon>
        <taxon>Pucciniomycetes</taxon>
        <taxon>Pucciniales</taxon>
        <taxon>Pucciniaceae</taxon>
        <taxon>Puccinia</taxon>
    </lineage>
</organism>
<proteinExistence type="predicted"/>
<sequence>MSYSPSAAAPQPNGVLEGEATGLKRIGSGSCIDGSDGYPTLANFTARMEKYLTGKKHPDRTVISSAELHQIRQLLLDPAALRADPNPNHRTWVKKAFFLESTPVGKIVCHKEKGHSTGRPIAVKELLYFILKEAHASEGHGGRDKTAKAVKVTHSYIRKGLICIFLDTCPTCQTRIEATKKEKALTLDKAGLNMTNRDSIVSFGTGFMSPATSPTNFGIRRNLDSAHPNSLFKPASHSNDLSAPPHLMISRPIMPPELALVPAAPKPYSRSRNASFPSCSISRKGQRMLSSGANVGDHPSAPVGHLPYPIMPNTAIASDFSSRDLTCQTLEFTGMTFDQGVSIAEGLPPIQQHPGVFPGESYQPQTPVWVAGNHANTPAWQIEFSNIWAGQEPVLNTSIPAPLVAPQPQFPSPFKIPFIDHLVSSENNNLQFNSWSTISPMSHVFPS</sequence>
<dbReference type="EMBL" id="PGCJ01001076">
    <property type="protein sequence ID" value="PLW10057.1"/>
    <property type="molecule type" value="Genomic_DNA"/>
</dbReference>
<evidence type="ECO:0000313" key="4">
    <source>
        <dbReference type="Proteomes" id="UP000235392"/>
    </source>
</evidence>
<keyword evidence="3" id="KW-1185">Reference proteome</keyword>
<dbReference type="AlphaFoldDB" id="A0A2N5S9Y4"/>
<dbReference type="STRING" id="200324.A0A2N5S9Y4"/>
<gene>
    <name evidence="1" type="ORF">PCANC_22849</name>
    <name evidence="2" type="ORF">PCASD_07307</name>
</gene>
<protein>
    <recommendedName>
        <fullName evidence="5">Integrase zinc-binding domain-containing protein</fullName>
    </recommendedName>
</protein>
<dbReference type="EMBL" id="PGCI01000103">
    <property type="protein sequence ID" value="PLW40344.1"/>
    <property type="molecule type" value="Genomic_DNA"/>
</dbReference>
<evidence type="ECO:0008006" key="5">
    <source>
        <dbReference type="Google" id="ProtNLM"/>
    </source>
</evidence>
<name>A0A2N5S9Y4_9BASI</name>
<accession>A0A2N5S9Y4</accession>
<reference evidence="3 4" key="1">
    <citation type="submission" date="2017-11" db="EMBL/GenBank/DDBJ databases">
        <title>De novo assembly and phasing of dikaryotic genomes from two isolates of Puccinia coronata f. sp. avenae, the causal agent of oat crown rust.</title>
        <authorList>
            <person name="Miller M.E."/>
            <person name="Zhang Y."/>
            <person name="Omidvar V."/>
            <person name="Sperschneider J."/>
            <person name="Schwessinger B."/>
            <person name="Raley C."/>
            <person name="Palmer J.M."/>
            <person name="Garnica D."/>
            <person name="Upadhyaya N."/>
            <person name="Rathjen J."/>
            <person name="Taylor J.M."/>
            <person name="Park R.F."/>
            <person name="Dodds P.N."/>
            <person name="Hirsch C.D."/>
            <person name="Kianian S.F."/>
            <person name="Figueroa M."/>
        </authorList>
    </citation>
    <scope>NUCLEOTIDE SEQUENCE [LARGE SCALE GENOMIC DNA]</scope>
    <source>
        <strain evidence="1">12NC29</strain>
        <strain evidence="2">12SD80</strain>
    </source>
</reference>
<dbReference type="Proteomes" id="UP000235388">
    <property type="component" value="Unassembled WGS sequence"/>
</dbReference>
<dbReference type="Proteomes" id="UP000235392">
    <property type="component" value="Unassembled WGS sequence"/>
</dbReference>
<comment type="caution">
    <text evidence="1">The sequence shown here is derived from an EMBL/GenBank/DDBJ whole genome shotgun (WGS) entry which is preliminary data.</text>
</comment>
<dbReference type="OrthoDB" id="2499658at2759"/>
<evidence type="ECO:0000313" key="2">
    <source>
        <dbReference type="EMBL" id="PLW40344.1"/>
    </source>
</evidence>
<evidence type="ECO:0000313" key="1">
    <source>
        <dbReference type="EMBL" id="PLW10057.1"/>
    </source>
</evidence>
<evidence type="ECO:0000313" key="3">
    <source>
        <dbReference type="Proteomes" id="UP000235388"/>
    </source>
</evidence>